<feature type="chain" id="PRO_5006911320" evidence="1">
    <location>
        <begin position="24"/>
        <end position="77"/>
    </location>
</feature>
<keyword evidence="1" id="KW-0732">Signal</keyword>
<dbReference type="PATRIC" id="fig|447.4.peg.962"/>
<reference evidence="2 3" key="1">
    <citation type="submission" date="2015-11" db="EMBL/GenBank/DDBJ databases">
        <title>Genomic analysis of 38 Legionella species identifies large and diverse effector repertoires.</title>
        <authorList>
            <person name="Burstein D."/>
            <person name="Amaro F."/>
            <person name="Zusman T."/>
            <person name="Lifshitz Z."/>
            <person name="Cohen O."/>
            <person name="Gilbert J.A."/>
            <person name="Pupko T."/>
            <person name="Shuman H.A."/>
            <person name="Segal G."/>
        </authorList>
    </citation>
    <scope>NUCLEOTIDE SEQUENCE [LARGE SCALE GENOMIC DNA]</scope>
    <source>
        <strain evidence="2 3">WIGA</strain>
    </source>
</reference>
<organism evidence="2 3">
    <name type="scientific">Legionella bozemanae</name>
    <name type="common">Fluoribacter bozemanae</name>
    <dbReference type="NCBI Taxonomy" id="447"/>
    <lineage>
        <taxon>Bacteria</taxon>
        <taxon>Pseudomonadati</taxon>
        <taxon>Pseudomonadota</taxon>
        <taxon>Gammaproteobacteria</taxon>
        <taxon>Legionellales</taxon>
        <taxon>Legionellaceae</taxon>
        <taxon>Legionella</taxon>
    </lineage>
</organism>
<dbReference type="EMBL" id="LNXU01000011">
    <property type="protein sequence ID" value="KTC75282.1"/>
    <property type="molecule type" value="Genomic_DNA"/>
</dbReference>
<sequence length="77" mass="9342">MKKLIISVVLSIPFFLTAWPAFAAFPLALENPALRTDVSSANNNLSKVANYAYWHHGHRWHHWNRSHWHRWHHWHYY</sequence>
<dbReference type="Proteomes" id="UP000054695">
    <property type="component" value="Unassembled WGS sequence"/>
</dbReference>
<protein>
    <submittedName>
        <fullName evidence="2">Uncharacterized protein</fullName>
    </submittedName>
</protein>
<proteinExistence type="predicted"/>
<name>A0A0W0RW35_LEGBO</name>
<dbReference type="AlphaFoldDB" id="A0A0W0RW35"/>
<accession>A0A0W0RW35</accession>
<evidence type="ECO:0000313" key="3">
    <source>
        <dbReference type="Proteomes" id="UP000054695"/>
    </source>
</evidence>
<feature type="signal peptide" evidence="1">
    <location>
        <begin position="1"/>
        <end position="23"/>
    </location>
</feature>
<gene>
    <name evidence="2" type="ORF">Lboz_0889</name>
</gene>
<keyword evidence="3" id="KW-1185">Reference proteome</keyword>
<comment type="caution">
    <text evidence="2">The sequence shown here is derived from an EMBL/GenBank/DDBJ whole genome shotgun (WGS) entry which is preliminary data.</text>
</comment>
<evidence type="ECO:0000256" key="1">
    <source>
        <dbReference type="SAM" id="SignalP"/>
    </source>
</evidence>
<evidence type="ECO:0000313" key="2">
    <source>
        <dbReference type="EMBL" id="KTC75282.1"/>
    </source>
</evidence>